<dbReference type="Pfam" id="PF03602">
    <property type="entry name" value="Cons_hypoth95"/>
    <property type="match status" value="1"/>
</dbReference>
<dbReference type="SUPFAM" id="SSF53335">
    <property type="entry name" value="S-adenosyl-L-methionine-dependent methyltransferases"/>
    <property type="match status" value="1"/>
</dbReference>
<dbReference type="CDD" id="cd02440">
    <property type="entry name" value="AdoMet_MTases"/>
    <property type="match status" value="1"/>
</dbReference>
<evidence type="ECO:0000313" key="4">
    <source>
        <dbReference type="Proteomes" id="UP000184314"/>
    </source>
</evidence>
<dbReference type="PANTHER" id="PTHR14741:SF32">
    <property type="entry name" value="TRIMETHYLGUANOSINE SYNTHASE"/>
    <property type="match status" value="1"/>
</dbReference>
<evidence type="ECO:0000313" key="3">
    <source>
        <dbReference type="EMBL" id="SHK58178.1"/>
    </source>
</evidence>
<dbReference type="EMBL" id="FQZX01000003">
    <property type="protein sequence ID" value="SHK58178.1"/>
    <property type="molecule type" value="Genomic_DNA"/>
</dbReference>
<keyword evidence="4" id="KW-1185">Reference proteome</keyword>
<dbReference type="Proteomes" id="UP000184314">
    <property type="component" value="Unassembled WGS sequence"/>
</dbReference>
<dbReference type="GO" id="GO:0008168">
    <property type="term" value="F:methyltransferase activity"/>
    <property type="evidence" value="ECO:0007669"/>
    <property type="project" value="UniProtKB-KW"/>
</dbReference>
<feature type="domain" description="PG-1098 ferredoxin-like" evidence="2">
    <location>
        <begin position="279"/>
        <end position="321"/>
    </location>
</feature>
<dbReference type="STRING" id="228958.SAMN04488007_3286"/>
<evidence type="ECO:0000259" key="2">
    <source>
        <dbReference type="Pfam" id="PF22013"/>
    </source>
</evidence>
<protein>
    <submittedName>
        <fullName evidence="3">Methyltransferase domain-containing protein</fullName>
    </submittedName>
</protein>
<name>A0A1M6TN13_9FLAO</name>
<reference evidence="4" key="1">
    <citation type="submission" date="2016-11" db="EMBL/GenBank/DDBJ databases">
        <authorList>
            <person name="Varghese N."/>
            <person name="Submissions S."/>
        </authorList>
    </citation>
    <scope>NUCLEOTIDE SEQUENCE [LARGE SCALE GENOMIC DNA]</scope>
    <source>
        <strain evidence="4">DSM 16478</strain>
    </source>
</reference>
<dbReference type="Pfam" id="PF18096">
    <property type="entry name" value="Thump_like"/>
    <property type="match status" value="1"/>
</dbReference>
<dbReference type="PANTHER" id="PTHR14741">
    <property type="entry name" value="S-ADENOSYLMETHIONINE-DEPENDENT METHYLTRANSFERASE RELATED"/>
    <property type="match status" value="1"/>
</dbReference>
<organism evidence="3 4">
    <name type="scientific">Maribacter aquivivus</name>
    <dbReference type="NCBI Taxonomy" id="228958"/>
    <lineage>
        <taxon>Bacteria</taxon>
        <taxon>Pseudomonadati</taxon>
        <taxon>Bacteroidota</taxon>
        <taxon>Flavobacteriia</taxon>
        <taxon>Flavobacteriales</taxon>
        <taxon>Flavobacteriaceae</taxon>
        <taxon>Maribacter</taxon>
    </lineage>
</organism>
<dbReference type="Gene3D" id="3.40.50.150">
    <property type="entry name" value="Vaccinia Virus protein VP39"/>
    <property type="match status" value="1"/>
</dbReference>
<evidence type="ECO:0000259" key="1">
    <source>
        <dbReference type="Pfam" id="PF18096"/>
    </source>
</evidence>
<dbReference type="Gene3D" id="1.10.10.1110">
    <property type="entry name" value="Methyltransferase PG1098, N-terminal domain"/>
    <property type="match status" value="1"/>
</dbReference>
<keyword evidence="3" id="KW-0489">Methyltransferase</keyword>
<keyword evidence="3" id="KW-0808">Transferase</keyword>
<dbReference type="InterPro" id="IPR054168">
    <property type="entry name" value="PG_1098_Fer"/>
</dbReference>
<dbReference type="OrthoDB" id="1000417at2"/>
<dbReference type="InterPro" id="IPR041497">
    <property type="entry name" value="Thump-like"/>
</dbReference>
<dbReference type="InterPro" id="IPR029063">
    <property type="entry name" value="SAM-dependent_MTases_sf"/>
</dbReference>
<proteinExistence type="predicted"/>
<accession>A0A1M6TN13</accession>
<feature type="domain" description="THUMP-like" evidence="1">
    <location>
        <begin position="322"/>
        <end position="386"/>
    </location>
</feature>
<dbReference type="GO" id="GO:0032259">
    <property type="term" value="P:methylation"/>
    <property type="evidence" value="ECO:0007669"/>
    <property type="project" value="UniProtKB-KW"/>
</dbReference>
<sequence>MNSKILANDVQQFINDNLNTDIHKILLSKSRFPEVSSRELVEQIESKLKAITKLPTWFNTDNIYYPNKLNLSQTSSEITANYKATLVHGTSIIDLTAGFGVDSFAFSKKMKHVVHIDKNEDLSKIAQHNFKQLNAANIECIAADGLEFLKKTNNPIDWIYIDPSRRDKDNKKVYYLFDCEPNVVSNMDLLLSKASNLLIKTGPLLDLKSGLKELIHVKEIHIVAINNDVKEILWLIEKDYKEEPLIKTLNYKAKTLQEFQFHLSEEQITDSQYSKPLNYVYEPNAAILKSGAFKSIAKNYNLFKIHANSHLYTSKELIPFPGRIFEVKGVYDYSKKSLKKEGLIKANITTRNFPDSVLKIRKKLGIKDGGEIYLFCTTDLEENLIIISCLQIFQDH</sequence>
<dbReference type="Pfam" id="PF22013">
    <property type="entry name" value="PG_1098_Fer"/>
    <property type="match status" value="1"/>
</dbReference>
<dbReference type="AlphaFoldDB" id="A0A1M6TN13"/>
<gene>
    <name evidence="3" type="ORF">SAMN04488007_3286</name>
</gene>
<dbReference type="RefSeq" id="WP_073246231.1">
    <property type="nucleotide sequence ID" value="NZ_FQZX01000003.1"/>
</dbReference>